<feature type="transmembrane region" description="Helical" evidence="1">
    <location>
        <begin position="12"/>
        <end position="29"/>
    </location>
</feature>
<dbReference type="Proteomes" id="UP001273505">
    <property type="component" value="Unassembled WGS sequence"/>
</dbReference>
<reference evidence="2 3" key="1">
    <citation type="submission" date="2023-11" db="EMBL/GenBank/DDBJ databases">
        <title>Gilvimarinus fulvus sp. nov., isolated from the surface of Kelp.</title>
        <authorList>
            <person name="Sun Y.Y."/>
            <person name="Gong Y."/>
            <person name="Du Z.J."/>
        </authorList>
    </citation>
    <scope>NUCLEOTIDE SEQUENCE [LARGE SCALE GENOMIC DNA]</scope>
    <source>
        <strain evidence="2 3">SDUM040013</strain>
    </source>
</reference>
<dbReference type="EMBL" id="JAXAFO010000036">
    <property type="protein sequence ID" value="MDX6850967.1"/>
    <property type="molecule type" value="Genomic_DNA"/>
</dbReference>
<evidence type="ECO:0000313" key="3">
    <source>
        <dbReference type="Proteomes" id="UP001273505"/>
    </source>
</evidence>
<keyword evidence="3" id="KW-1185">Reference proteome</keyword>
<keyword evidence="1" id="KW-0812">Transmembrane</keyword>
<evidence type="ECO:0000256" key="1">
    <source>
        <dbReference type="SAM" id="Phobius"/>
    </source>
</evidence>
<comment type="caution">
    <text evidence="2">The sequence shown here is derived from an EMBL/GenBank/DDBJ whole genome shotgun (WGS) entry which is preliminary data.</text>
</comment>
<keyword evidence="1" id="KW-0472">Membrane</keyword>
<gene>
    <name evidence="2" type="ORF">SCD92_16445</name>
</gene>
<dbReference type="RefSeq" id="WP_302724219.1">
    <property type="nucleotide sequence ID" value="NZ_JAULRU010000783.1"/>
</dbReference>
<sequence>MFRNSRKIKFGMVAIFTFPIFMVGYLFVIDRNDNRPAGSLEFNEAPKYADEINKSQARKNAQKEAHILPDGQREISKDSSEGRWAIFDRWQEKESVSVAKEYRQYYSEEQLLAMADSGDLNAINALVGMYTFGDYQRAKKLSMIEKGIVEGSSYILMTAANFYRISAFSNSGKNYSTAKVNLIESLAYMELLNDRDPGVIFPLDSMKKSMIRKFNQEYEESSEFSLIDEAAITERAQELHDYYESLRLEKGLGTFSSEHPNIVENYVTAN</sequence>
<accession>A0ABU4S389</accession>
<protein>
    <submittedName>
        <fullName evidence="2">Uncharacterized protein</fullName>
    </submittedName>
</protein>
<organism evidence="2 3">
    <name type="scientific">Gilvimarinus gilvus</name>
    <dbReference type="NCBI Taxonomy" id="3058038"/>
    <lineage>
        <taxon>Bacteria</taxon>
        <taxon>Pseudomonadati</taxon>
        <taxon>Pseudomonadota</taxon>
        <taxon>Gammaproteobacteria</taxon>
        <taxon>Cellvibrionales</taxon>
        <taxon>Cellvibrionaceae</taxon>
        <taxon>Gilvimarinus</taxon>
    </lineage>
</organism>
<evidence type="ECO:0000313" key="2">
    <source>
        <dbReference type="EMBL" id="MDX6850967.1"/>
    </source>
</evidence>
<name>A0ABU4S389_9GAMM</name>
<keyword evidence="1" id="KW-1133">Transmembrane helix</keyword>
<proteinExistence type="predicted"/>